<accession>A0A3Q7GZT2</accession>
<dbReference type="EnsemblPlants" id="Solyc06g073130.3.1">
    <property type="protein sequence ID" value="Solyc06g073130.3.1"/>
    <property type="gene ID" value="Solyc06g073130.3"/>
</dbReference>
<dbReference type="InParanoid" id="A0A3Q7GZT2"/>
<name>A0A3Q7GZT2_SOLLC</name>
<dbReference type="Gramene" id="Solyc06g073130.3.1">
    <property type="protein sequence ID" value="Solyc06g073130.3.1"/>
    <property type="gene ID" value="Solyc06g073130.3"/>
</dbReference>
<organism evidence="1">
    <name type="scientific">Solanum lycopersicum</name>
    <name type="common">Tomato</name>
    <name type="synonym">Lycopersicon esculentum</name>
    <dbReference type="NCBI Taxonomy" id="4081"/>
    <lineage>
        <taxon>Eukaryota</taxon>
        <taxon>Viridiplantae</taxon>
        <taxon>Streptophyta</taxon>
        <taxon>Embryophyta</taxon>
        <taxon>Tracheophyta</taxon>
        <taxon>Spermatophyta</taxon>
        <taxon>Magnoliopsida</taxon>
        <taxon>eudicotyledons</taxon>
        <taxon>Gunneridae</taxon>
        <taxon>Pentapetalae</taxon>
        <taxon>asterids</taxon>
        <taxon>lamiids</taxon>
        <taxon>Solanales</taxon>
        <taxon>Solanaceae</taxon>
        <taxon>Solanoideae</taxon>
        <taxon>Solaneae</taxon>
        <taxon>Solanum</taxon>
        <taxon>Solanum subgen. Lycopersicon</taxon>
    </lineage>
</organism>
<sequence length="167" mass="18862">MRKKRELYRVASEAPSTSLPHFLANKSKLFRLPCCTSVGHQEVDRTSNVHLIKTGDRSWTVLLKQAKGCTLTDGARALSKHVNRSSDKYWGSFSGSDSDKNRNALDVIRNLITCSCWMNIHIVPPHGVVFEIRVANGYGARWSKDGSKFIGFLEPYMEDGHSKGWRH</sequence>
<dbReference type="Proteomes" id="UP000004994">
    <property type="component" value="Chromosome 6"/>
</dbReference>
<keyword evidence="2" id="KW-1185">Reference proteome</keyword>
<dbReference type="PANTHER" id="PTHR34204:SF2">
    <property type="entry name" value="RNA-BINDING ASCH DOMAIN PROTEIN"/>
    <property type="match status" value="1"/>
</dbReference>
<dbReference type="PaxDb" id="4081-Solyc06g073130.2.1"/>
<evidence type="ECO:0000313" key="2">
    <source>
        <dbReference type="Proteomes" id="UP000004994"/>
    </source>
</evidence>
<reference evidence="1" key="2">
    <citation type="submission" date="2019-01" db="UniProtKB">
        <authorList>
            <consortium name="EnsemblPlants"/>
        </authorList>
    </citation>
    <scope>IDENTIFICATION</scope>
    <source>
        <strain evidence="1">cv. Heinz 1706</strain>
    </source>
</reference>
<dbReference type="AlphaFoldDB" id="A0A3Q7GZT2"/>
<dbReference type="PANTHER" id="PTHR34204">
    <property type="entry name" value="RNA-BINDING ASCH DOMAIN PROTEIN"/>
    <property type="match status" value="1"/>
</dbReference>
<reference evidence="1" key="1">
    <citation type="journal article" date="2012" name="Nature">
        <title>The tomato genome sequence provides insights into fleshy fruit evolution.</title>
        <authorList>
            <consortium name="Tomato Genome Consortium"/>
        </authorList>
    </citation>
    <scope>NUCLEOTIDE SEQUENCE [LARGE SCALE GENOMIC DNA]</scope>
    <source>
        <strain evidence="1">cv. Heinz 1706</strain>
    </source>
</reference>
<protein>
    <submittedName>
        <fullName evidence="1">Uncharacterized protein</fullName>
    </submittedName>
</protein>
<proteinExistence type="predicted"/>
<evidence type="ECO:0000313" key="1">
    <source>
        <dbReference type="EnsemblPlants" id="Solyc06g073130.3.1"/>
    </source>
</evidence>